<reference evidence="8" key="1">
    <citation type="submission" date="2017-08" db="EMBL/GenBank/DDBJ databases">
        <title>A dynamic microbial community with high functional redundancy inhabits the cold, oxic subseafloor aquifer.</title>
        <authorList>
            <person name="Tully B.J."/>
            <person name="Wheat C.G."/>
            <person name="Glazer B.T."/>
            <person name="Huber J.A."/>
        </authorList>
    </citation>
    <scope>NUCLEOTIDE SEQUENCE [LARGE SCALE GENOMIC DNA]</scope>
</reference>
<feature type="domain" description="NnrU" evidence="6">
    <location>
        <begin position="4"/>
        <end position="183"/>
    </location>
</feature>
<dbReference type="GO" id="GO:0016020">
    <property type="term" value="C:membrane"/>
    <property type="evidence" value="ECO:0007669"/>
    <property type="project" value="UniProtKB-SubCell"/>
</dbReference>
<keyword evidence="4 5" id="KW-0472">Membrane</keyword>
<evidence type="ECO:0000256" key="3">
    <source>
        <dbReference type="ARBA" id="ARBA00022989"/>
    </source>
</evidence>
<keyword evidence="3 5" id="KW-1133">Transmembrane helix</keyword>
<evidence type="ECO:0000256" key="5">
    <source>
        <dbReference type="SAM" id="Phobius"/>
    </source>
</evidence>
<dbReference type="Proteomes" id="UP000218113">
    <property type="component" value="Unassembled WGS sequence"/>
</dbReference>
<evidence type="ECO:0000256" key="1">
    <source>
        <dbReference type="ARBA" id="ARBA00004141"/>
    </source>
</evidence>
<protein>
    <submittedName>
        <fullName evidence="7">NnrU family protein</fullName>
    </submittedName>
</protein>
<dbReference type="Pfam" id="PF07298">
    <property type="entry name" value="NnrU"/>
    <property type="match status" value="1"/>
</dbReference>
<accession>A0A2A4SUD8</accession>
<dbReference type="EMBL" id="NVSR01000118">
    <property type="protein sequence ID" value="PCI24923.1"/>
    <property type="molecule type" value="Genomic_DNA"/>
</dbReference>
<organism evidence="7 8">
    <name type="scientific">SAR324 cluster bacterium</name>
    <dbReference type="NCBI Taxonomy" id="2024889"/>
    <lineage>
        <taxon>Bacteria</taxon>
        <taxon>Deltaproteobacteria</taxon>
        <taxon>SAR324 cluster</taxon>
    </lineage>
</organism>
<feature type="transmembrane region" description="Helical" evidence="5">
    <location>
        <begin position="69"/>
        <end position="91"/>
    </location>
</feature>
<name>A0A2A4SUD8_9DELT</name>
<comment type="caution">
    <text evidence="7">The sequence shown here is derived from an EMBL/GenBank/DDBJ whole genome shotgun (WGS) entry which is preliminary data.</text>
</comment>
<evidence type="ECO:0000259" key="6">
    <source>
        <dbReference type="Pfam" id="PF07298"/>
    </source>
</evidence>
<feature type="transmembrane region" description="Helical" evidence="5">
    <location>
        <begin position="6"/>
        <end position="24"/>
    </location>
</feature>
<evidence type="ECO:0000256" key="2">
    <source>
        <dbReference type="ARBA" id="ARBA00022692"/>
    </source>
</evidence>
<keyword evidence="2 5" id="KW-0812">Transmembrane</keyword>
<feature type="transmembrane region" description="Helical" evidence="5">
    <location>
        <begin position="36"/>
        <end position="57"/>
    </location>
</feature>
<evidence type="ECO:0000256" key="4">
    <source>
        <dbReference type="ARBA" id="ARBA00023136"/>
    </source>
</evidence>
<evidence type="ECO:0000313" key="7">
    <source>
        <dbReference type="EMBL" id="PCI24923.1"/>
    </source>
</evidence>
<comment type="subcellular location">
    <subcellularLocation>
        <location evidence="1">Membrane</location>
        <topology evidence="1">Multi-pass membrane protein</topology>
    </subcellularLocation>
</comment>
<proteinExistence type="predicted"/>
<gene>
    <name evidence="7" type="ORF">COB67_11215</name>
</gene>
<feature type="transmembrane region" description="Helical" evidence="5">
    <location>
        <begin position="121"/>
        <end position="141"/>
    </location>
</feature>
<sequence>MMEIMLSGFVLFIGVHLFPSLPGTKDGLTQKLGTRGYKGLFALASLIGMIVIVMGMGRVEWTLLWVAPVWGRALTLSAMPFVIVLLCAAHMPCNIKRIIRHPMLWAVVLWSMLHLTANGDLASTILFGGFALFSIIMMILINRRDPKPEVVKVPWFKDVIVLALGGFIYMGILHSHQYFTGVPIT</sequence>
<feature type="transmembrane region" description="Helical" evidence="5">
    <location>
        <begin position="98"/>
        <end position="115"/>
    </location>
</feature>
<dbReference type="AlphaFoldDB" id="A0A2A4SUD8"/>
<dbReference type="InterPro" id="IPR009915">
    <property type="entry name" value="NnrU_dom"/>
</dbReference>
<feature type="transmembrane region" description="Helical" evidence="5">
    <location>
        <begin position="153"/>
        <end position="172"/>
    </location>
</feature>
<evidence type="ECO:0000313" key="8">
    <source>
        <dbReference type="Proteomes" id="UP000218113"/>
    </source>
</evidence>